<name>A0A8D8F7F9_CULPI</name>
<dbReference type="PANTHER" id="PTHR23419">
    <property type="entry name" value="DIVALENT CATION TOLERANCE CUTA-RELATED"/>
    <property type="match status" value="1"/>
</dbReference>
<dbReference type="GO" id="GO:0005507">
    <property type="term" value="F:copper ion binding"/>
    <property type="evidence" value="ECO:0007669"/>
    <property type="project" value="TreeGrafter"/>
</dbReference>
<dbReference type="InterPro" id="IPR015867">
    <property type="entry name" value="N-reg_PII/ATP_PRibTrfase_C"/>
</dbReference>
<evidence type="ECO:0000313" key="2">
    <source>
        <dbReference type="EMBL" id="CAG6459689.1"/>
    </source>
</evidence>
<organism evidence="2">
    <name type="scientific">Culex pipiens</name>
    <name type="common">House mosquito</name>
    <dbReference type="NCBI Taxonomy" id="7175"/>
    <lineage>
        <taxon>Eukaryota</taxon>
        <taxon>Metazoa</taxon>
        <taxon>Ecdysozoa</taxon>
        <taxon>Arthropoda</taxon>
        <taxon>Hexapoda</taxon>
        <taxon>Insecta</taxon>
        <taxon>Pterygota</taxon>
        <taxon>Neoptera</taxon>
        <taxon>Endopterygota</taxon>
        <taxon>Diptera</taxon>
        <taxon>Nematocera</taxon>
        <taxon>Culicoidea</taxon>
        <taxon>Culicidae</taxon>
        <taxon>Culicinae</taxon>
        <taxon>Culicini</taxon>
        <taxon>Culex</taxon>
        <taxon>Culex</taxon>
    </lineage>
</organism>
<dbReference type="SUPFAM" id="SSF54913">
    <property type="entry name" value="GlnB-like"/>
    <property type="match status" value="1"/>
</dbReference>
<dbReference type="InterPro" id="IPR004323">
    <property type="entry name" value="Ion_tolerance_CutA"/>
</dbReference>
<dbReference type="Gene3D" id="3.30.70.120">
    <property type="match status" value="1"/>
</dbReference>
<dbReference type="AlphaFoldDB" id="A0A8D8F7F9"/>
<dbReference type="EMBL" id="HBUE01038223">
    <property type="protein sequence ID" value="CAG6459693.1"/>
    <property type="molecule type" value="Transcribed_RNA"/>
</dbReference>
<dbReference type="EMBL" id="HBUE01038219">
    <property type="protein sequence ID" value="CAG6459689.1"/>
    <property type="molecule type" value="Transcribed_RNA"/>
</dbReference>
<dbReference type="InterPro" id="IPR011322">
    <property type="entry name" value="N-reg_PII-like_a/b"/>
</dbReference>
<sequence>MYCQSSDEISLCAASLFLAANPTNKVNNLEQLSRELLSGSSDSFSDSSQNGCNMLLARTGGLSRVLTSSFLLPPTRSSVPVTLQQNEVTAASMSTTTADQPEVGPYEPGQHSIAYVTTPDENSAKALARKLVERKLAACVNIIPGLTSVYEWEGKLNEDHETLLMIKTRTSRVDELAKFVRENHPYSVAEVISVPIENGNPPYLEWLSRSVPERKKT</sequence>
<protein>
    <submittedName>
        <fullName evidence="2">Protein CutA homolog</fullName>
    </submittedName>
</protein>
<proteinExistence type="inferred from homology"/>
<evidence type="ECO:0000256" key="1">
    <source>
        <dbReference type="ARBA" id="ARBA00010169"/>
    </source>
</evidence>
<dbReference type="Pfam" id="PF03091">
    <property type="entry name" value="CutA1"/>
    <property type="match status" value="1"/>
</dbReference>
<reference evidence="2" key="1">
    <citation type="submission" date="2021-05" db="EMBL/GenBank/DDBJ databases">
        <authorList>
            <person name="Alioto T."/>
            <person name="Alioto T."/>
            <person name="Gomez Garrido J."/>
        </authorList>
    </citation>
    <scope>NUCLEOTIDE SEQUENCE</scope>
</reference>
<dbReference type="GO" id="GO:0010038">
    <property type="term" value="P:response to metal ion"/>
    <property type="evidence" value="ECO:0007669"/>
    <property type="project" value="InterPro"/>
</dbReference>
<comment type="similarity">
    <text evidence="1">Belongs to the CutA family.</text>
</comment>
<accession>A0A8D8F7F9</accession>
<dbReference type="PANTHER" id="PTHR23419:SF8">
    <property type="entry name" value="FI09726P"/>
    <property type="match status" value="1"/>
</dbReference>